<dbReference type="InterPro" id="IPR000835">
    <property type="entry name" value="HTH_MarR-typ"/>
</dbReference>
<accession>A0ABV7WJG2</accession>
<dbReference type="InterPro" id="IPR036390">
    <property type="entry name" value="WH_DNA-bd_sf"/>
</dbReference>
<gene>
    <name evidence="2" type="ORF">ACFOLH_11830</name>
</gene>
<comment type="caution">
    <text evidence="2">The sequence shown here is derived from an EMBL/GenBank/DDBJ whole genome shotgun (WGS) entry which is preliminary data.</text>
</comment>
<dbReference type="EMBL" id="JBHRWW010000007">
    <property type="protein sequence ID" value="MFC3689032.1"/>
    <property type="molecule type" value="Genomic_DNA"/>
</dbReference>
<dbReference type="Pfam" id="PF01047">
    <property type="entry name" value="MarR"/>
    <property type="match status" value="1"/>
</dbReference>
<name>A0ABV7WJG2_9MICO</name>
<sequence length="172" mass="18179">MTRPGAGPAAPAAGPDRVAMQLVRLKKSMELFRARVLRASGHGLEGSGLAVLFHLTTDGPARTSRLADLLGLDPSTTSRHVAALERSGHVERVADPDDGRAWLVQASPSGRQAFEDTRALRNALVGRALAGWDPADVDALATALARFNDSVLDLDAGTVDALVAPTTRKDRR</sequence>
<dbReference type="PANTHER" id="PTHR33164:SF57">
    <property type="entry name" value="MARR-FAMILY TRANSCRIPTIONAL REGULATOR"/>
    <property type="match status" value="1"/>
</dbReference>
<dbReference type="PROSITE" id="PS50995">
    <property type="entry name" value="HTH_MARR_2"/>
    <property type="match status" value="1"/>
</dbReference>
<reference evidence="3" key="1">
    <citation type="journal article" date="2019" name="Int. J. Syst. Evol. Microbiol.">
        <title>The Global Catalogue of Microorganisms (GCM) 10K type strain sequencing project: providing services to taxonomists for standard genome sequencing and annotation.</title>
        <authorList>
            <consortium name="The Broad Institute Genomics Platform"/>
            <consortium name="The Broad Institute Genome Sequencing Center for Infectious Disease"/>
            <person name="Wu L."/>
            <person name="Ma J."/>
        </authorList>
    </citation>
    <scope>NUCLEOTIDE SEQUENCE [LARGE SCALE GENOMIC DNA]</scope>
    <source>
        <strain evidence="3">NCAIM B.02333</strain>
    </source>
</reference>
<dbReference type="Gene3D" id="1.10.10.10">
    <property type="entry name" value="Winged helix-like DNA-binding domain superfamily/Winged helix DNA-binding domain"/>
    <property type="match status" value="1"/>
</dbReference>
<protein>
    <submittedName>
        <fullName evidence="2">MarR family winged helix-turn-helix transcriptional regulator</fullName>
    </submittedName>
</protein>
<dbReference type="InterPro" id="IPR036388">
    <property type="entry name" value="WH-like_DNA-bd_sf"/>
</dbReference>
<evidence type="ECO:0000259" key="1">
    <source>
        <dbReference type="PROSITE" id="PS50995"/>
    </source>
</evidence>
<keyword evidence="3" id="KW-1185">Reference proteome</keyword>
<evidence type="ECO:0000313" key="2">
    <source>
        <dbReference type="EMBL" id="MFC3689032.1"/>
    </source>
</evidence>
<dbReference type="SUPFAM" id="SSF46785">
    <property type="entry name" value="Winged helix' DNA-binding domain"/>
    <property type="match status" value="1"/>
</dbReference>
<dbReference type="PANTHER" id="PTHR33164">
    <property type="entry name" value="TRANSCRIPTIONAL REGULATOR, MARR FAMILY"/>
    <property type="match status" value="1"/>
</dbReference>
<feature type="domain" description="HTH marR-type" evidence="1">
    <location>
        <begin position="15"/>
        <end position="149"/>
    </location>
</feature>
<organism evidence="2 3">
    <name type="scientific">Aquipuribacter hungaricus</name>
    <dbReference type="NCBI Taxonomy" id="545624"/>
    <lineage>
        <taxon>Bacteria</taxon>
        <taxon>Bacillati</taxon>
        <taxon>Actinomycetota</taxon>
        <taxon>Actinomycetes</taxon>
        <taxon>Micrococcales</taxon>
        <taxon>Intrasporangiaceae</taxon>
        <taxon>Aquipuribacter</taxon>
    </lineage>
</organism>
<dbReference type="RefSeq" id="WP_340295629.1">
    <property type="nucleotide sequence ID" value="NZ_JBBEOI010000271.1"/>
</dbReference>
<dbReference type="SMART" id="SM00347">
    <property type="entry name" value="HTH_MARR"/>
    <property type="match status" value="1"/>
</dbReference>
<dbReference type="Proteomes" id="UP001595685">
    <property type="component" value="Unassembled WGS sequence"/>
</dbReference>
<proteinExistence type="predicted"/>
<evidence type="ECO:0000313" key="3">
    <source>
        <dbReference type="Proteomes" id="UP001595685"/>
    </source>
</evidence>
<dbReference type="InterPro" id="IPR039422">
    <property type="entry name" value="MarR/SlyA-like"/>
</dbReference>